<dbReference type="EMBL" id="AP029172">
    <property type="protein sequence ID" value="BFD47614.1"/>
    <property type="molecule type" value="Genomic_DNA"/>
</dbReference>
<dbReference type="AlphaFoldDB" id="A0AAT9GCR7"/>
<evidence type="ECO:0000313" key="1">
    <source>
        <dbReference type="EMBL" id="BFD47614.1"/>
    </source>
</evidence>
<accession>A0AAT9GCR7</accession>
<name>A0AAT9GCR7_9RICK</name>
<organism evidence="1">
    <name type="scientific">Wolbachia endosymbiont of Sergentomyia squamirostris</name>
    <dbReference type="NCBI Taxonomy" id="3113640"/>
    <lineage>
        <taxon>Bacteria</taxon>
        <taxon>Pseudomonadati</taxon>
        <taxon>Pseudomonadota</taxon>
        <taxon>Alphaproteobacteria</taxon>
        <taxon>Rickettsiales</taxon>
        <taxon>Anaplasmataceae</taxon>
        <taxon>Wolbachieae</taxon>
        <taxon>Wolbachia</taxon>
    </lineage>
</organism>
<protein>
    <recommendedName>
        <fullName evidence="2">Ankyrin repeat domain protein</fullName>
    </recommendedName>
</protein>
<reference evidence="1" key="1">
    <citation type="submission" date="2024-01" db="EMBL/GenBank/DDBJ databases">
        <title>Sequencing the genomes of a sandfly, Sergentomyia squamirostris, and its two endosymbionts.</title>
        <authorList>
            <person name="Itokawa K."/>
            <person name="Sanjoba C."/>
        </authorList>
    </citation>
    <scope>NUCLEOTIDE SEQUENCE</scope>
    <source>
        <strain evidence="1">WSSQ</strain>
    </source>
</reference>
<sequence length="55" mass="6316">MVLRDDELLRAIKKVRKFISKGNIANNDMTLLPLADEYGHLDIVRYIMDKGVSIL</sequence>
<proteinExistence type="predicted"/>
<evidence type="ECO:0008006" key="2">
    <source>
        <dbReference type="Google" id="ProtNLM"/>
    </source>
</evidence>
<gene>
    <name evidence="1" type="ORF">DMENIID0003_06880</name>
</gene>